<dbReference type="CDD" id="cd16343">
    <property type="entry name" value="LMWPTP"/>
    <property type="match status" value="1"/>
</dbReference>
<dbReference type="PRINTS" id="PR00719">
    <property type="entry name" value="LMWPTPASE"/>
</dbReference>
<dbReference type="Pfam" id="PF14479">
    <property type="entry name" value="HeLo"/>
    <property type="match status" value="1"/>
</dbReference>
<keyword evidence="8" id="KW-1185">Reference proteome</keyword>
<dbReference type="PANTHER" id="PTHR11717">
    <property type="entry name" value="LOW MOLECULAR WEIGHT PROTEIN TYROSINE PHOSPHATASE"/>
    <property type="match status" value="1"/>
</dbReference>
<dbReference type="InterPro" id="IPR050438">
    <property type="entry name" value="LMW_PTPase"/>
</dbReference>
<keyword evidence="3" id="KW-0904">Protein phosphatase</keyword>
<dbReference type="InterPro" id="IPR023485">
    <property type="entry name" value="Ptyr_pPase"/>
</dbReference>
<dbReference type="Proteomes" id="UP001175000">
    <property type="component" value="Unassembled WGS sequence"/>
</dbReference>
<dbReference type="GO" id="GO:0004725">
    <property type="term" value="F:protein tyrosine phosphatase activity"/>
    <property type="evidence" value="ECO:0007669"/>
    <property type="project" value="InterPro"/>
</dbReference>
<gene>
    <name evidence="7" type="ORF">B0T14DRAFT_309190</name>
</gene>
<evidence type="ECO:0000256" key="2">
    <source>
        <dbReference type="ARBA" id="ARBA00022801"/>
    </source>
</evidence>
<dbReference type="Gene3D" id="1.20.120.1020">
    <property type="entry name" value="Prion-inhibition and propagation, HeLo domain"/>
    <property type="match status" value="1"/>
</dbReference>
<evidence type="ECO:0000256" key="4">
    <source>
        <dbReference type="PIRSR" id="PIRSR617867-1"/>
    </source>
</evidence>
<name>A0AA40BUR2_9PEZI</name>
<sequence length="435" mass="48924">MEAAGLALGAAGLLTAFNGCLEALELIDLGKAHARDITLLEQMFDNQRHRLLGWAKTYFPSVDRTNPGLYEPDVKQRLLQNLSCISLLFQDRDKLARRYGAGVGQSRDRNDETVAFRSQVRRLGHRVQQRQAATSLSLISSWAVRDRRKFRELVDDVSRFVTDLEMTTQALSRGHERDSMERGQDPSVTARESPRVCGDIAEEIGDQIQSPPQATENMEAKIDRSLKTLTFPNSSDTALSRSTRIPICIPEISQTRPWEPKNGTLSILFVDYGNSCRSPMAEAILRKLTDTLPVVFIVDSAGTGGHTALAPTDKRTIATLHRHGIDAPKGSPRCVTEDDFVQFDYILAMEDADLSSLIGTMRRVNGIQDRQLYSKDRLRLFGSFHDFEEEVPDPWGGGGRDFERSYRQIVRLAYGFLYDLGFCQKGRSSCQRLEY</sequence>
<evidence type="ECO:0000256" key="3">
    <source>
        <dbReference type="ARBA" id="ARBA00022912"/>
    </source>
</evidence>
<evidence type="ECO:0000259" key="6">
    <source>
        <dbReference type="SMART" id="SM00226"/>
    </source>
</evidence>
<feature type="compositionally biased region" description="Basic and acidic residues" evidence="5">
    <location>
        <begin position="173"/>
        <end position="184"/>
    </location>
</feature>
<comment type="caution">
    <text evidence="7">The sequence shown here is derived from an EMBL/GenBank/DDBJ whole genome shotgun (WGS) entry which is preliminary data.</text>
</comment>
<proteinExistence type="inferred from homology"/>
<evidence type="ECO:0000256" key="1">
    <source>
        <dbReference type="ARBA" id="ARBA00011063"/>
    </source>
</evidence>
<dbReference type="Gene3D" id="3.40.50.2300">
    <property type="match status" value="1"/>
</dbReference>
<dbReference type="SUPFAM" id="SSF52788">
    <property type="entry name" value="Phosphotyrosine protein phosphatases I"/>
    <property type="match status" value="1"/>
</dbReference>
<keyword evidence="2" id="KW-0378">Hydrolase</keyword>
<evidence type="ECO:0000256" key="5">
    <source>
        <dbReference type="SAM" id="MobiDB-lite"/>
    </source>
</evidence>
<dbReference type="InterPro" id="IPR036196">
    <property type="entry name" value="Ptyr_pPase_sf"/>
</dbReference>
<dbReference type="Pfam" id="PF01451">
    <property type="entry name" value="LMWPc"/>
    <property type="match status" value="1"/>
</dbReference>
<dbReference type="SMART" id="SM00226">
    <property type="entry name" value="LMWPc"/>
    <property type="match status" value="1"/>
</dbReference>
<evidence type="ECO:0000313" key="7">
    <source>
        <dbReference type="EMBL" id="KAK0614423.1"/>
    </source>
</evidence>
<feature type="domain" description="Phosphotyrosine protein phosphatase I" evidence="6">
    <location>
        <begin position="265"/>
        <end position="419"/>
    </location>
</feature>
<dbReference type="InterPro" id="IPR017867">
    <property type="entry name" value="Tyr_phospatase_low_mol_wt"/>
</dbReference>
<feature type="active site" description="Proton donor" evidence="4">
    <location>
        <position position="393"/>
    </location>
</feature>
<evidence type="ECO:0000313" key="8">
    <source>
        <dbReference type="Proteomes" id="UP001175000"/>
    </source>
</evidence>
<dbReference type="InterPro" id="IPR038305">
    <property type="entry name" value="HeLo_sf"/>
</dbReference>
<feature type="active site" evidence="4">
    <location>
        <position position="277"/>
    </location>
</feature>
<dbReference type="AlphaFoldDB" id="A0AA40BUR2"/>
<reference evidence="7" key="1">
    <citation type="submission" date="2023-06" db="EMBL/GenBank/DDBJ databases">
        <title>Genome-scale phylogeny and comparative genomics of the fungal order Sordariales.</title>
        <authorList>
            <consortium name="Lawrence Berkeley National Laboratory"/>
            <person name="Hensen N."/>
            <person name="Bonometti L."/>
            <person name="Westerberg I."/>
            <person name="Brannstrom I.O."/>
            <person name="Guillou S."/>
            <person name="Cros-Aarteil S."/>
            <person name="Calhoun S."/>
            <person name="Haridas S."/>
            <person name="Kuo A."/>
            <person name="Mondo S."/>
            <person name="Pangilinan J."/>
            <person name="Riley R."/>
            <person name="Labutti K."/>
            <person name="Andreopoulos B."/>
            <person name="Lipzen A."/>
            <person name="Chen C."/>
            <person name="Yanf M."/>
            <person name="Daum C."/>
            <person name="Ng V."/>
            <person name="Clum A."/>
            <person name="Steindorff A."/>
            <person name="Ohm R."/>
            <person name="Martin F."/>
            <person name="Silar P."/>
            <person name="Natvig D."/>
            <person name="Lalanne C."/>
            <person name="Gautier V."/>
            <person name="Ament-Velasquez S.L."/>
            <person name="Kruys A."/>
            <person name="Hutchinson M.I."/>
            <person name="Powell A.J."/>
            <person name="Barry K."/>
            <person name="Miller A.N."/>
            <person name="Grigoriev I.V."/>
            <person name="Debuchy R."/>
            <person name="Gladieux P."/>
            <person name="Thoren M.H."/>
            <person name="Johannesson H."/>
        </authorList>
    </citation>
    <scope>NUCLEOTIDE SEQUENCE</scope>
    <source>
        <strain evidence="7">CBS 606.72</strain>
    </source>
</reference>
<dbReference type="InterPro" id="IPR029498">
    <property type="entry name" value="HeLo_dom"/>
</dbReference>
<feature type="region of interest" description="Disordered" evidence="5">
    <location>
        <begin position="171"/>
        <end position="194"/>
    </location>
</feature>
<dbReference type="EMBL" id="JAULSU010000006">
    <property type="protein sequence ID" value="KAK0614423.1"/>
    <property type="molecule type" value="Genomic_DNA"/>
</dbReference>
<organism evidence="7 8">
    <name type="scientific">Immersiella caudata</name>
    <dbReference type="NCBI Taxonomy" id="314043"/>
    <lineage>
        <taxon>Eukaryota</taxon>
        <taxon>Fungi</taxon>
        <taxon>Dikarya</taxon>
        <taxon>Ascomycota</taxon>
        <taxon>Pezizomycotina</taxon>
        <taxon>Sordariomycetes</taxon>
        <taxon>Sordariomycetidae</taxon>
        <taxon>Sordariales</taxon>
        <taxon>Lasiosphaeriaceae</taxon>
        <taxon>Immersiella</taxon>
    </lineage>
</organism>
<protein>
    <submittedName>
        <fullName evidence="7">Phosphotyrosine protein phosphatase I superfamily</fullName>
    </submittedName>
</protein>
<accession>A0AA40BUR2</accession>
<comment type="similarity">
    <text evidence="1">Belongs to the low molecular weight phosphotyrosine protein phosphatase family.</text>
</comment>
<dbReference type="PANTHER" id="PTHR11717:SF7">
    <property type="entry name" value="LOW MOLECULAR WEIGHT PHOSPHOTYROSINE PROTEIN PHOSPHATASE"/>
    <property type="match status" value="1"/>
</dbReference>